<sequence>MKQLRTINGQEGLQKAQENLPDLIICDIMMPDLDGYTVLTELQKDPLTEMIPFIFLTAKTERDDQRLAMELGADDYITKPCTVTELLSAIAIRLKKHAAYTQHHQQAHSKARGLQQRVRELQQISHSQEDLLHKISQELRDPLSNITMAIQMLKLAPTPKLASAI</sequence>
<organism evidence="1 2">
    <name type="scientific">Desertifilum tharense IPPAS B-1220</name>
    <dbReference type="NCBI Taxonomy" id="1781255"/>
    <lineage>
        <taxon>Bacteria</taxon>
        <taxon>Bacillati</taxon>
        <taxon>Cyanobacteriota</taxon>
        <taxon>Cyanophyceae</taxon>
        <taxon>Desertifilales</taxon>
        <taxon>Desertifilaceae</taxon>
        <taxon>Desertifilum</taxon>
    </lineage>
</organism>
<name>A0ACD5GQE6_9CYAN</name>
<gene>
    <name evidence="1" type="ORF">BH720_024250</name>
</gene>
<keyword evidence="2" id="KW-1185">Reference proteome</keyword>
<evidence type="ECO:0000313" key="2">
    <source>
        <dbReference type="Proteomes" id="UP000095472"/>
    </source>
</evidence>
<reference evidence="1 2" key="1">
    <citation type="journal article" date="2016" name="Genome Announc.">
        <title>Draft Genome Sequence of the Thermotolerant Cyanobacterium Desertifilum sp. IPPAS B-1220.</title>
        <authorList>
            <person name="Mironov K.S."/>
            <person name="Sinetova M.A."/>
            <person name="Bolatkhan K."/>
            <person name="Zayadan B.K."/>
            <person name="Ustinova V.V."/>
            <person name="Kupriyanova E.V."/>
            <person name="Skrypnik A.N."/>
            <person name="Gogoleva N.E."/>
            <person name="Gogolev Y.V."/>
            <person name="Los D.A."/>
        </authorList>
    </citation>
    <scope>NUCLEOTIDE SEQUENCE [LARGE SCALE GENOMIC DNA]</scope>
    <source>
        <strain evidence="1 2">IPPAS B-1220</strain>
    </source>
</reference>
<accession>A0ACD5GQE6</accession>
<dbReference type="EMBL" id="CP182909">
    <property type="protein sequence ID" value="XPM62706.1"/>
    <property type="molecule type" value="Genomic_DNA"/>
</dbReference>
<proteinExistence type="predicted"/>
<protein>
    <submittedName>
        <fullName evidence="1">Response regulator</fullName>
    </submittedName>
</protein>
<dbReference type="Proteomes" id="UP000095472">
    <property type="component" value="Chromosome"/>
</dbReference>
<evidence type="ECO:0000313" key="1">
    <source>
        <dbReference type="EMBL" id="XPM62706.1"/>
    </source>
</evidence>